<evidence type="ECO:0000313" key="4">
    <source>
        <dbReference type="Proteomes" id="UP000258927"/>
    </source>
</evidence>
<dbReference type="InterPro" id="IPR026869">
    <property type="entry name" value="EgtC-like"/>
</dbReference>
<dbReference type="InterPro" id="IPR029055">
    <property type="entry name" value="Ntn_hydrolases_N"/>
</dbReference>
<keyword evidence="3" id="KW-0808">Transferase</keyword>
<keyword evidence="1 3" id="KW-0315">Glutamine amidotransferase</keyword>
<dbReference type="STRING" id="1122213.GCA_000423365_00309"/>
<reference evidence="3 4" key="1">
    <citation type="submission" date="2017-05" db="EMBL/GenBank/DDBJ databases">
        <title>Genome Analysis of Maritalea myrionectae HL2708#5.</title>
        <authorList>
            <consortium name="Cotde Inc.-PKNU"/>
            <person name="Jang D."/>
            <person name="Oh H.-M."/>
        </authorList>
    </citation>
    <scope>NUCLEOTIDE SEQUENCE [LARGE SCALE GENOMIC DNA]</scope>
    <source>
        <strain evidence="3 4">HL2708#5</strain>
    </source>
</reference>
<dbReference type="InterPro" id="IPR052373">
    <property type="entry name" value="Gamma-glu_amide_hydrolase"/>
</dbReference>
<evidence type="ECO:0000259" key="2">
    <source>
        <dbReference type="PROSITE" id="PS51278"/>
    </source>
</evidence>
<dbReference type="EMBL" id="CP021330">
    <property type="protein sequence ID" value="AVX05184.1"/>
    <property type="molecule type" value="Genomic_DNA"/>
</dbReference>
<dbReference type="InterPro" id="IPR017932">
    <property type="entry name" value="GATase_2_dom"/>
</dbReference>
<dbReference type="PROSITE" id="PS51278">
    <property type="entry name" value="GATASE_TYPE_2"/>
    <property type="match status" value="1"/>
</dbReference>
<dbReference type="Gene3D" id="3.60.20.10">
    <property type="entry name" value="Glutamine Phosphoribosylpyrophosphate, subunit 1, domain 1"/>
    <property type="match status" value="1"/>
</dbReference>
<dbReference type="KEGG" id="mmyr:MXMO3_02673"/>
<dbReference type="PANTHER" id="PTHR43187:SF1">
    <property type="entry name" value="GLUTAMINE AMIDOTRANSFERASE DUG3-RELATED"/>
    <property type="match status" value="1"/>
</dbReference>
<evidence type="ECO:0000313" key="3">
    <source>
        <dbReference type="EMBL" id="AVX05184.1"/>
    </source>
</evidence>
<dbReference type="Proteomes" id="UP000258927">
    <property type="component" value="Chromosome"/>
</dbReference>
<organism evidence="3 4">
    <name type="scientific">Maritalea myrionectae</name>
    <dbReference type="NCBI Taxonomy" id="454601"/>
    <lineage>
        <taxon>Bacteria</taxon>
        <taxon>Pseudomonadati</taxon>
        <taxon>Pseudomonadota</taxon>
        <taxon>Alphaproteobacteria</taxon>
        <taxon>Hyphomicrobiales</taxon>
        <taxon>Devosiaceae</taxon>
        <taxon>Maritalea</taxon>
    </lineage>
</organism>
<proteinExistence type="predicted"/>
<sequence length="263" mass="29862">MCRWIAYLGQPTHMEDYLYDGEHALCGQAQKSYQAKLGVHGDGGGLGWYSRKPFPGLYRNAGPAWGDPNLREITSQLESNLFFAHVRASTGAPNIFVNCHPFRCENWLFMHNGQIGDFEKVKRPLEQKLDDQSYQMRQGDTDSELIFALLCTNGLRRDPVQAIEATIDQILDHMRHAGVKAPFRATFALADGENVWAIRWSNDAHAPSLYQRLQCDHFLLASEPLDDIEDNWREVPPNSLVHAQLTKDGQVQMSQSFLFEKVA</sequence>
<dbReference type="AlphaFoldDB" id="A0A2R4MH20"/>
<dbReference type="RefSeq" id="WP_117396175.1">
    <property type="nucleotide sequence ID" value="NZ_CP021330.1"/>
</dbReference>
<dbReference type="SUPFAM" id="SSF56235">
    <property type="entry name" value="N-terminal nucleophile aminohydrolases (Ntn hydrolases)"/>
    <property type="match status" value="1"/>
</dbReference>
<dbReference type="GO" id="GO:0016740">
    <property type="term" value="F:transferase activity"/>
    <property type="evidence" value="ECO:0007669"/>
    <property type="project" value="UniProtKB-KW"/>
</dbReference>
<evidence type="ECO:0000256" key="1">
    <source>
        <dbReference type="ARBA" id="ARBA00022962"/>
    </source>
</evidence>
<feature type="domain" description="Glutamine amidotransferase type-2" evidence="2">
    <location>
        <begin position="2"/>
        <end position="263"/>
    </location>
</feature>
<gene>
    <name evidence="3" type="ORF">MXMO3_02673</name>
</gene>
<name>A0A2R4MH20_9HYPH</name>
<keyword evidence="4" id="KW-1185">Reference proteome</keyword>
<protein>
    <submittedName>
        <fullName evidence="3">Putative glutamine amidotransferase DUG3</fullName>
    </submittedName>
</protein>
<dbReference type="CDD" id="cd01908">
    <property type="entry name" value="YafJ"/>
    <property type="match status" value="1"/>
</dbReference>
<dbReference type="PANTHER" id="PTHR43187">
    <property type="entry name" value="GLUTAMINE AMIDOTRANSFERASE DUG3-RELATED"/>
    <property type="match status" value="1"/>
</dbReference>
<dbReference type="Pfam" id="PF13230">
    <property type="entry name" value="GATase_4"/>
    <property type="match status" value="1"/>
</dbReference>
<accession>A0A2R4MH20</accession>